<evidence type="ECO:0000313" key="2">
    <source>
        <dbReference type="EMBL" id="MFA0568940.1"/>
    </source>
</evidence>
<feature type="transmembrane region" description="Helical" evidence="1">
    <location>
        <begin position="177"/>
        <end position="196"/>
    </location>
</feature>
<evidence type="ECO:0008006" key="4">
    <source>
        <dbReference type="Google" id="ProtNLM"/>
    </source>
</evidence>
<name>A0ABV4NBZ8_9VIBR</name>
<keyword evidence="1" id="KW-0472">Membrane</keyword>
<feature type="transmembrane region" description="Helical" evidence="1">
    <location>
        <begin position="107"/>
        <end position="129"/>
    </location>
</feature>
<keyword evidence="1" id="KW-0812">Transmembrane</keyword>
<feature type="transmembrane region" description="Helical" evidence="1">
    <location>
        <begin position="81"/>
        <end position="101"/>
    </location>
</feature>
<keyword evidence="1" id="KW-1133">Transmembrane helix</keyword>
<evidence type="ECO:0000313" key="3">
    <source>
        <dbReference type="Proteomes" id="UP001570417"/>
    </source>
</evidence>
<feature type="transmembrane region" description="Helical" evidence="1">
    <location>
        <begin position="43"/>
        <end position="69"/>
    </location>
</feature>
<feature type="transmembrane region" description="Helical" evidence="1">
    <location>
        <begin position="208"/>
        <end position="225"/>
    </location>
</feature>
<sequence>MIESLLIQFPPMLLGAQLILTLVLVKGDICPGQRGRVHKMLPSIGVLWLAVASLRIEAFLVVFAIFYFFSQVQTKKTRDQGPTWVLYLACGLALSFVGIQAAEQVSLPAVIATVVLVALLGSSFAHLLLTIARTRLQAFHNILPVAGVLSSMLLVLVTVLNVYSIPEAELELITSDLLFGFALLISAIVVWCWHLFFTKPPEKAQLSISLFMLLGAITVLAPTWAI</sequence>
<feature type="transmembrane region" description="Helical" evidence="1">
    <location>
        <begin position="141"/>
        <end position="165"/>
    </location>
</feature>
<proteinExistence type="predicted"/>
<dbReference type="Proteomes" id="UP001570417">
    <property type="component" value="Unassembled WGS sequence"/>
</dbReference>
<reference evidence="2 3" key="1">
    <citation type="journal article" date="2024" name="ISME J.">
        <title>Tailless and filamentous prophages are predominant in marine Vibrio.</title>
        <authorList>
            <person name="Steensen K."/>
            <person name="Seneca J."/>
            <person name="Bartlau N."/>
            <person name="Yu X.A."/>
            <person name="Hussain F.A."/>
            <person name="Polz M.F."/>
        </authorList>
    </citation>
    <scope>NUCLEOTIDE SEQUENCE [LARGE SCALE GENOMIC DNA]</scope>
    <source>
        <strain evidence="2 3">10N.222.51.A1</strain>
    </source>
</reference>
<gene>
    <name evidence="2" type="ORF">AB4566_11705</name>
</gene>
<accession>A0ABV4NBZ8</accession>
<evidence type="ECO:0000256" key="1">
    <source>
        <dbReference type="SAM" id="Phobius"/>
    </source>
</evidence>
<dbReference type="RefSeq" id="WP_273295312.1">
    <property type="nucleotide sequence ID" value="NZ_JBFRUW010000042.1"/>
</dbReference>
<protein>
    <recommendedName>
        <fullName evidence="4">Hydrogenase</fullName>
    </recommendedName>
</protein>
<keyword evidence="3" id="KW-1185">Reference proteome</keyword>
<dbReference type="EMBL" id="JBFRUW010000042">
    <property type="protein sequence ID" value="MFA0568940.1"/>
    <property type="molecule type" value="Genomic_DNA"/>
</dbReference>
<comment type="caution">
    <text evidence="2">The sequence shown here is derived from an EMBL/GenBank/DDBJ whole genome shotgun (WGS) entry which is preliminary data.</text>
</comment>
<organism evidence="2 3">
    <name type="scientific">Vibrio gallaecicus</name>
    <dbReference type="NCBI Taxonomy" id="552386"/>
    <lineage>
        <taxon>Bacteria</taxon>
        <taxon>Pseudomonadati</taxon>
        <taxon>Pseudomonadota</taxon>
        <taxon>Gammaproteobacteria</taxon>
        <taxon>Vibrionales</taxon>
        <taxon>Vibrionaceae</taxon>
        <taxon>Vibrio</taxon>
    </lineage>
</organism>